<proteinExistence type="inferred from homology"/>
<keyword evidence="2" id="KW-0456">Lyase</keyword>
<dbReference type="CDD" id="cd06558">
    <property type="entry name" value="crotonase-like"/>
    <property type="match status" value="1"/>
</dbReference>
<dbReference type="EMBL" id="OANU01000052">
    <property type="protein sequence ID" value="SNX49209.1"/>
    <property type="molecule type" value="Genomic_DNA"/>
</dbReference>
<evidence type="ECO:0000256" key="1">
    <source>
        <dbReference type="ARBA" id="ARBA00005254"/>
    </source>
</evidence>
<dbReference type="GO" id="GO:0004300">
    <property type="term" value="F:enoyl-CoA hydratase activity"/>
    <property type="evidence" value="ECO:0007669"/>
    <property type="project" value="UniProtKB-EC"/>
</dbReference>
<protein>
    <submittedName>
        <fullName evidence="2">2,3-dehydroadipyl-CoA hydratase</fullName>
        <ecNumber evidence="2">4.2.1.17</ecNumber>
    </submittedName>
</protein>
<dbReference type="Gene3D" id="1.10.12.10">
    <property type="entry name" value="Lyase 2-enoyl-coa Hydratase, Chain A, domain 2"/>
    <property type="match status" value="1"/>
</dbReference>
<evidence type="ECO:0000313" key="2">
    <source>
        <dbReference type="EMBL" id="SNX49209.1"/>
    </source>
</evidence>
<accession>A0A240EM20</accession>
<comment type="similarity">
    <text evidence="1">Belongs to the enoyl-CoA hydratase/isomerase family.</text>
</comment>
<dbReference type="Pfam" id="PF00378">
    <property type="entry name" value="ECH_1"/>
    <property type="match status" value="1"/>
</dbReference>
<name>A0A240EM20_9VIBR</name>
<dbReference type="InterPro" id="IPR014748">
    <property type="entry name" value="Enoyl-CoA_hydra_C"/>
</dbReference>
<dbReference type="PANTHER" id="PTHR42964:SF1">
    <property type="entry name" value="POLYKETIDE BIOSYNTHESIS ENOYL-COA HYDRATASE PKSH-RELATED"/>
    <property type="match status" value="1"/>
</dbReference>
<dbReference type="Proteomes" id="UP000219336">
    <property type="component" value="Unassembled WGS sequence"/>
</dbReference>
<dbReference type="SUPFAM" id="SSF52096">
    <property type="entry name" value="ClpP/crotonase"/>
    <property type="match status" value="1"/>
</dbReference>
<keyword evidence="3" id="KW-1185">Reference proteome</keyword>
<sequence>MTELNTIQFTVDTKGVAHLTLDRQHKSNAFDDAMIADLLNALHRVGNDKNIRCLVLRGNGKHFSAGADLAWMKSMANKSQNENLQDAQKLAELMTRLDTLTIPTVAVVQGSAFGGALGLLCCCDVVVAHADCRFCLSEVKLGLVPATIGPYVIRTIGARYARRYMLSAEVMGAPQALELGIVHEVLLGSKIDPFVDTLVDKFVANSPNAIANTKALIQYCHNHPINPLLIDFTSQVIADARTSSQGQKGLQAFFDKVPPIWKEEE</sequence>
<dbReference type="EC" id="4.2.1.17" evidence="2"/>
<organism evidence="2 3">
    <name type="scientific">Vibrio thalassae</name>
    <dbReference type="NCBI Taxonomy" id="1243014"/>
    <lineage>
        <taxon>Bacteria</taxon>
        <taxon>Pseudomonadati</taxon>
        <taxon>Pseudomonadota</taxon>
        <taxon>Gammaproteobacteria</taxon>
        <taxon>Vibrionales</taxon>
        <taxon>Vibrionaceae</taxon>
        <taxon>Vibrio</taxon>
    </lineage>
</organism>
<gene>
    <name evidence="2" type="primary">paaF_2</name>
    <name evidence="2" type="ORF">VTH8203_02852</name>
</gene>
<dbReference type="RefSeq" id="WP_096994299.1">
    <property type="nucleotide sequence ID" value="NZ_JBHSII010000009.1"/>
</dbReference>
<dbReference type="OrthoDB" id="9807606at2"/>
<dbReference type="PANTHER" id="PTHR42964">
    <property type="entry name" value="ENOYL-COA HYDRATASE"/>
    <property type="match status" value="1"/>
</dbReference>
<dbReference type="InterPro" id="IPR029045">
    <property type="entry name" value="ClpP/crotonase-like_dom_sf"/>
</dbReference>
<dbReference type="InterPro" id="IPR051683">
    <property type="entry name" value="Enoyl-CoA_Hydratase/Isomerase"/>
</dbReference>
<dbReference type="Gene3D" id="3.90.226.10">
    <property type="entry name" value="2-enoyl-CoA Hydratase, Chain A, domain 1"/>
    <property type="match status" value="1"/>
</dbReference>
<dbReference type="GO" id="GO:0008300">
    <property type="term" value="P:isoprenoid catabolic process"/>
    <property type="evidence" value="ECO:0007669"/>
    <property type="project" value="TreeGrafter"/>
</dbReference>
<dbReference type="AlphaFoldDB" id="A0A240EM20"/>
<evidence type="ECO:0000313" key="3">
    <source>
        <dbReference type="Proteomes" id="UP000219336"/>
    </source>
</evidence>
<dbReference type="InterPro" id="IPR001753">
    <property type="entry name" value="Enoyl-CoA_hydra/iso"/>
</dbReference>
<reference evidence="3" key="1">
    <citation type="submission" date="2016-06" db="EMBL/GenBank/DDBJ databases">
        <authorList>
            <person name="Rodrigo-Torres L."/>
            <person name="Arahal R.D."/>
            <person name="Lucena T."/>
        </authorList>
    </citation>
    <scope>NUCLEOTIDE SEQUENCE [LARGE SCALE GENOMIC DNA]</scope>
    <source>
        <strain evidence="3">CECT8203</strain>
    </source>
</reference>